<evidence type="ECO:0000313" key="3">
    <source>
        <dbReference type="Proteomes" id="UP000228758"/>
    </source>
</evidence>
<sequence length="72" mass="7505">MKKLLLLAIGAAAGFVVAHQVNKTPAGKAFFEDLDSRLTEFAHAVVDGYTSRSAELRAAADEATSAARDAGN</sequence>
<name>A0A2M9CK84_9MICO</name>
<reference evidence="2 3" key="1">
    <citation type="submission" date="2017-11" db="EMBL/GenBank/DDBJ databases">
        <title>Genomic Encyclopedia of Archaeal and Bacterial Type Strains, Phase II (KMG-II): From Individual Species to Whole Genera.</title>
        <authorList>
            <person name="Goeker M."/>
        </authorList>
    </citation>
    <scope>NUCLEOTIDE SEQUENCE [LARGE SCALE GENOMIC DNA]</scope>
    <source>
        <strain evidence="2 3">DSM 27393</strain>
    </source>
</reference>
<dbReference type="OrthoDB" id="5121327at2"/>
<evidence type="ECO:0008006" key="4">
    <source>
        <dbReference type="Google" id="ProtNLM"/>
    </source>
</evidence>
<gene>
    <name evidence="2" type="ORF">CLV46_1874</name>
</gene>
<comment type="caution">
    <text evidence="2">The sequence shown here is derived from an EMBL/GenBank/DDBJ whole genome shotgun (WGS) entry which is preliminary data.</text>
</comment>
<dbReference type="AlphaFoldDB" id="A0A2M9CK84"/>
<keyword evidence="3" id="KW-1185">Reference proteome</keyword>
<feature type="chain" id="PRO_5038545045" description="ATPase" evidence="1">
    <location>
        <begin position="19"/>
        <end position="72"/>
    </location>
</feature>
<evidence type="ECO:0000256" key="1">
    <source>
        <dbReference type="SAM" id="SignalP"/>
    </source>
</evidence>
<dbReference type="RefSeq" id="WP_100364517.1">
    <property type="nucleotide sequence ID" value="NZ_PGFF01000001.1"/>
</dbReference>
<evidence type="ECO:0000313" key="2">
    <source>
        <dbReference type="EMBL" id="PJJ72307.1"/>
    </source>
</evidence>
<dbReference type="Proteomes" id="UP000228758">
    <property type="component" value="Unassembled WGS sequence"/>
</dbReference>
<feature type="signal peptide" evidence="1">
    <location>
        <begin position="1"/>
        <end position="18"/>
    </location>
</feature>
<proteinExistence type="predicted"/>
<accession>A0A2M9CK84</accession>
<dbReference type="EMBL" id="PGFF01000001">
    <property type="protein sequence ID" value="PJJ72307.1"/>
    <property type="molecule type" value="Genomic_DNA"/>
</dbReference>
<organism evidence="2 3">
    <name type="scientific">Diaminobutyricimonas aerilata</name>
    <dbReference type="NCBI Taxonomy" id="1162967"/>
    <lineage>
        <taxon>Bacteria</taxon>
        <taxon>Bacillati</taxon>
        <taxon>Actinomycetota</taxon>
        <taxon>Actinomycetes</taxon>
        <taxon>Micrococcales</taxon>
        <taxon>Microbacteriaceae</taxon>
        <taxon>Diaminobutyricimonas</taxon>
    </lineage>
</organism>
<keyword evidence="1" id="KW-0732">Signal</keyword>
<protein>
    <recommendedName>
        <fullName evidence="4">ATPase</fullName>
    </recommendedName>
</protein>